<dbReference type="SMART" id="SM00248">
    <property type="entry name" value="ANK"/>
    <property type="match status" value="4"/>
</dbReference>
<evidence type="ECO:0000313" key="7">
    <source>
        <dbReference type="EMBL" id="ERS98545.1"/>
    </source>
</evidence>
<dbReference type="STRING" id="1391915.U7PVR1"/>
<name>U7PVR1_SPOS1</name>
<dbReference type="PANTHER" id="PTHR10039:SF14">
    <property type="entry name" value="NACHT DOMAIN-CONTAINING PROTEIN"/>
    <property type="match status" value="1"/>
</dbReference>
<keyword evidence="2" id="KW-0040">ANK repeat</keyword>
<evidence type="ECO:0000313" key="8">
    <source>
        <dbReference type="Proteomes" id="UP000018087"/>
    </source>
</evidence>
<evidence type="ECO:0000259" key="4">
    <source>
        <dbReference type="Pfam" id="PF17107"/>
    </source>
</evidence>
<dbReference type="Pfam" id="PF22939">
    <property type="entry name" value="WHD_GPIID"/>
    <property type="match status" value="1"/>
</dbReference>
<feature type="region of interest" description="Disordered" evidence="3">
    <location>
        <begin position="170"/>
        <end position="195"/>
    </location>
</feature>
<dbReference type="OrthoDB" id="163438at2759"/>
<protein>
    <submittedName>
        <fullName evidence="7">Uncharacterized protein</fullName>
    </submittedName>
</protein>
<dbReference type="Pfam" id="PF24883">
    <property type="entry name" value="NPHP3_N"/>
    <property type="match status" value="1"/>
</dbReference>
<dbReference type="Gene3D" id="3.40.50.300">
    <property type="entry name" value="P-loop containing nucleotide triphosphate hydrolases"/>
    <property type="match status" value="1"/>
</dbReference>
<feature type="repeat" description="ANK" evidence="2">
    <location>
        <begin position="884"/>
        <end position="916"/>
    </location>
</feature>
<dbReference type="PANTHER" id="PTHR10039">
    <property type="entry name" value="AMELOGENIN"/>
    <property type="match status" value="1"/>
</dbReference>
<evidence type="ECO:0000256" key="3">
    <source>
        <dbReference type="SAM" id="MobiDB-lite"/>
    </source>
</evidence>
<dbReference type="PROSITE" id="PS50088">
    <property type="entry name" value="ANK_REPEAT"/>
    <property type="match status" value="3"/>
</dbReference>
<keyword evidence="1" id="KW-0677">Repeat</keyword>
<evidence type="ECO:0000259" key="6">
    <source>
        <dbReference type="Pfam" id="PF24883"/>
    </source>
</evidence>
<feature type="compositionally biased region" description="Low complexity" evidence="3">
    <location>
        <begin position="182"/>
        <end position="195"/>
    </location>
</feature>
<feature type="domain" description="GPI inositol-deacylase winged helix" evidence="5">
    <location>
        <begin position="568"/>
        <end position="656"/>
    </location>
</feature>
<sequence>MDPLSAIASTIAIIQSINATYNTITKIQGLPKAFNAVQESLPIVHVALVKAHGFFEHSIDDDLRESAQPILDRCQKKAATLNDVFLKLAAYETKSDDKTWDTLLKKWHTLALPLRTGQKVETLMKGMLEDLDLLMRPIAFDDGVFRAQLHRAITQLADVEPSVPDGESLGGTQHIASGGTGYQYNNQGGQQNNNTGAGRMYNAERMYFGAPHADDHANMKRLEILKTLHTTPYKERKDRNPCRVPGTLEWFVEHESFRQWNDASASTMLWVSADPGAGKSVLARHLVDHELTQQRNANGDVVRKRDVRGALIPNASATVCYFFFKDDFEDQRSAKEAVSCIIHQLLTGRNDLFTDKILDRFETGGGYDRQSFHDLWDILITTLLQAPSGQREQERNPADNAPTTHPPLHVLCVLDAFDECNLTDQRTLAKALGDFYAGPVARNSNVVLKFLVTSRPYRNIEQEFRYDSKLNVSFMRLSGEGPDEVAKIQNEIGIYIRAKLDSIAREHNLSAAETRTLHDKVLQIPHRTYLWVYLTLDLIQREFDEDMDLDMAMSDLPKDVDDAYEKILARIKPKDVDKARRLLHIIVAAVRPLTLDELNFALALKKGDTSYGDVKMVRPDRFPRYIRNLCGLFVTVVDARVYLLHQTAKTFLVGQGGATTRPRPVPPSSGLPRWKASLEPGESHYVLAKIAIWHLHFTTFKGATSDTEMLSLSDYYKYKDKHVFLEYSACNWPSHFRQSNGPGNDEDVLSLLSLCGPSADGTVTWLDIYSAYGHNYVVFDARRILVVAAFCGLDNVVGALLARPGIDANATDKMYQRSALHWASNHGFDKTVEQLLAHAGGRMHINAKDLFGRTPMAIASQNGFEAIVRLLLNAGADVHATDWQGESALMYAAAAGHPGIADVLLQAGADANSVGTYGHTALLFAVERGDAAIVQRLVKAGAKMHLSDGIRNMADFHVLMNDQSAIDYPLDEPKAPFIISKAGPLLTI</sequence>
<feature type="domain" description="Nephrocystin 3-like N-terminal" evidence="6">
    <location>
        <begin position="246"/>
        <end position="455"/>
    </location>
</feature>
<dbReference type="Proteomes" id="UP000018087">
    <property type="component" value="Unassembled WGS sequence"/>
</dbReference>
<proteinExistence type="predicted"/>
<dbReference type="InterPro" id="IPR054471">
    <property type="entry name" value="GPIID_WHD"/>
</dbReference>
<feature type="domain" description="NACHT-NTPase and P-loop NTPases N-terminal" evidence="4">
    <location>
        <begin position="7"/>
        <end position="134"/>
    </location>
</feature>
<dbReference type="SUPFAM" id="SSF48403">
    <property type="entry name" value="Ankyrin repeat"/>
    <property type="match status" value="1"/>
</dbReference>
<dbReference type="eggNOG" id="KOG0502">
    <property type="taxonomic scope" value="Eukaryota"/>
</dbReference>
<dbReference type="Pfam" id="PF12796">
    <property type="entry name" value="Ank_2"/>
    <property type="match status" value="2"/>
</dbReference>
<dbReference type="Pfam" id="PF17107">
    <property type="entry name" value="SesA"/>
    <property type="match status" value="1"/>
</dbReference>
<dbReference type="InterPro" id="IPR031352">
    <property type="entry name" value="SesA"/>
</dbReference>
<reference evidence="8" key="1">
    <citation type="journal article" date="2014" name="Genome Announc.">
        <title>Genome sequence of the pathogenic fungus Sporothrix schenckii (ATCC 58251).</title>
        <authorList>
            <person name="Cuomo C.A."/>
            <person name="Rodriguez-Del Valle N."/>
            <person name="Perez-Sanchez L."/>
            <person name="Abouelleil A."/>
            <person name="Goldberg J."/>
            <person name="Young S."/>
            <person name="Zeng Q."/>
            <person name="Birren B.W."/>
        </authorList>
    </citation>
    <scope>NUCLEOTIDE SEQUENCE [LARGE SCALE GENOMIC DNA]</scope>
    <source>
        <strain evidence="8">ATCC 58251 / de Perez 2211183</strain>
    </source>
</reference>
<evidence type="ECO:0000256" key="1">
    <source>
        <dbReference type="ARBA" id="ARBA00022737"/>
    </source>
</evidence>
<keyword evidence="8" id="KW-1185">Reference proteome</keyword>
<dbReference type="InterPro" id="IPR056884">
    <property type="entry name" value="NPHP3-like_N"/>
</dbReference>
<accession>U7PVR1</accession>
<feature type="repeat" description="ANK" evidence="2">
    <location>
        <begin position="851"/>
        <end position="883"/>
    </location>
</feature>
<dbReference type="HOGENOM" id="CLU_000288_34_7_1"/>
<feature type="repeat" description="ANK" evidence="2">
    <location>
        <begin position="917"/>
        <end position="949"/>
    </location>
</feature>
<evidence type="ECO:0000259" key="5">
    <source>
        <dbReference type="Pfam" id="PF22939"/>
    </source>
</evidence>
<dbReference type="PROSITE" id="PS50297">
    <property type="entry name" value="ANK_REP_REGION"/>
    <property type="match status" value="3"/>
</dbReference>
<gene>
    <name evidence="7" type="ORF">HMPREF1624_05330</name>
</gene>
<dbReference type="InterPro" id="IPR036770">
    <property type="entry name" value="Ankyrin_rpt-contain_sf"/>
</dbReference>
<dbReference type="AlphaFoldDB" id="U7PVR1"/>
<organism evidence="7 8">
    <name type="scientific">Sporothrix schenckii (strain ATCC 58251 / de Perez 2211183)</name>
    <name type="common">Rose-picker's disease fungus</name>
    <dbReference type="NCBI Taxonomy" id="1391915"/>
    <lineage>
        <taxon>Eukaryota</taxon>
        <taxon>Fungi</taxon>
        <taxon>Dikarya</taxon>
        <taxon>Ascomycota</taxon>
        <taxon>Pezizomycotina</taxon>
        <taxon>Sordariomycetes</taxon>
        <taxon>Sordariomycetidae</taxon>
        <taxon>Ophiostomatales</taxon>
        <taxon>Ophiostomataceae</taxon>
        <taxon>Sporothrix</taxon>
    </lineage>
</organism>
<dbReference type="InterPro" id="IPR002110">
    <property type="entry name" value="Ankyrin_rpt"/>
</dbReference>
<dbReference type="Gene3D" id="1.25.40.20">
    <property type="entry name" value="Ankyrin repeat-containing domain"/>
    <property type="match status" value="1"/>
</dbReference>
<dbReference type="InterPro" id="IPR027417">
    <property type="entry name" value="P-loop_NTPase"/>
</dbReference>
<evidence type="ECO:0000256" key="2">
    <source>
        <dbReference type="PROSITE-ProRule" id="PRU00023"/>
    </source>
</evidence>
<dbReference type="EMBL" id="KI440846">
    <property type="protein sequence ID" value="ERS98545.1"/>
    <property type="molecule type" value="Genomic_DNA"/>
</dbReference>